<organism evidence="1 2">
    <name type="scientific">Beta vulgaris subsp. vulgaris</name>
    <name type="common">Beet</name>
    <dbReference type="NCBI Taxonomy" id="3555"/>
    <lineage>
        <taxon>Eukaryota</taxon>
        <taxon>Viridiplantae</taxon>
        <taxon>Streptophyta</taxon>
        <taxon>Embryophyta</taxon>
        <taxon>Tracheophyta</taxon>
        <taxon>Spermatophyta</taxon>
        <taxon>Magnoliopsida</taxon>
        <taxon>eudicotyledons</taxon>
        <taxon>Gunneridae</taxon>
        <taxon>Pentapetalae</taxon>
        <taxon>Caryophyllales</taxon>
        <taxon>Chenopodiaceae</taxon>
        <taxon>Betoideae</taxon>
        <taxon>Beta</taxon>
    </lineage>
</organism>
<reference evidence="1 2" key="1">
    <citation type="journal article" date="2014" name="Nature">
        <title>The genome of the recently domesticated crop plant sugar beet (Beta vulgaris).</title>
        <authorList>
            <person name="Dohm J.C."/>
            <person name="Minoche A.E."/>
            <person name="Holtgrawe D."/>
            <person name="Capella-Gutierrez S."/>
            <person name="Zakrzewski F."/>
            <person name="Tafer H."/>
            <person name="Rupp O."/>
            <person name="Sorensen T.R."/>
            <person name="Stracke R."/>
            <person name="Reinhardt R."/>
            <person name="Goesmann A."/>
            <person name="Kraft T."/>
            <person name="Schulz B."/>
            <person name="Stadler P.F."/>
            <person name="Schmidt T."/>
            <person name="Gabaldon T."/>
            <person name="Lehrach H."/>
            <person name="Weisshaar B."/>
            <person name="Himmelbauer H."/>
        </authorList>
    </citation>
    <scope>NUCLEOTIDE SEQUENCE [LARGE SCALE GENOMIC DNA]</scope>
    <source>
        <tissue evidence="1">Taproot</tissue>
    </source>
</reference>
<dbReference type="Gramene" id="KMS94180">
    <property type="protein sequence ID" value="KMS94180"/>
    <property type="gene ID" value="BVRB_024000"/>
</dbReference>
<gene>
    <name evidence="1" type="ORF">BVRB_024000</name>
</gene>
<protein>
    <submittedName>
        <fullName evidence="1">Uncharacterized protein</fullName>
    </submittedName>
</protein>
<evidence type="ECO:0000313" key="2">
    <source>
        <dbReference type="Proteomes" id="UP000035740"/>
    </source>
</evidence>
<name>A0A0J8DTR7_BETVV</name>
<dbReference type="EMBL" id="KQ095516">
    <property type="protein sequence ID" value="KMS94180.1"/>
    <property type="molecule type" value="Genomic_DNA"/>
</dbReference>
<sequence>MFSTNFALLTRNFLMENPDPFSMFYPLDNPGDDSPIVADLNSYQTLKTAFGDATDLAFEEFEQIMSFAANR</sequence>
<dbReference type="Proteomes" id="UP000035740">
    <property type="component" value="Unassembled WGS sequence"/>
</dbReference>
<proteinExistence type="predicted"/>
<evidence type="ECO:0000313" key="1">
    <source>
        <dbReference type="EMBL" id="KMS94180.1"/>
    </source>
</evidence>
<keyword evidence="2" id="KW-1185">Reference proteome</keyword>
<feature type="non-terminal residue" evidence="1">
    <location>
        <position position="71"/>
    </location>
</feature>
<accession>A0A0J8DTR7</accession>
<dbReference type="OrthoDB" id="10609325at2759"/>
<dbReference type="AlphaFoldDB" id="A0A0J8DTR7"/>